<keyword evidence="6" id="KW-1185">Reference proteome</keyword>
<name>A0A1M5XYU0_9FLAO</name>
<dbReference type="GO" id="GO:0000428">
    <property type="term" value="C:DNA-directed RNA polymerase complex"/>
    <property type="evidence" value="ECO:0007669"/>
    <property type="project" value="UniProtKB-KW"/>
</dbReference>
<reference evidence="5" key="2">
    <citation type="submission" date="2016-11" db="EMBL/GenBank/DDBJ databases">
        <authorList>
            <person name="Varghese N."/>
            <person name="Submissions S."/>
        </authorList>
    </citation>
    <scope>NUCLEOTIDE SEQUENCE [LARGE SCALE GENOMIC DNA]</scope>
    <source>
        <strain evidence="5">DSM 19859</strain>
    </source>
</reference>
<gene>
    <name evidence="3" type="ORF">DSM01_1103</name>
    <name evidence="4" type="ORF">SAMN04487999_1808</name>
</gene>
<reference evidence="3 6" key="3">
    <citation type="submission" date="2018-07" db="EMBL/GenBank/DDBJ databases">
        <title>Leeuwenhoekiella genomics.</title>
        <authorList>
            <person name="Tahon G."/>
            <person name="Willems A."/>
        </authorList>
    </citation>
    <scope>NUCLEOTIDE SEQUENCE [LARGE SCALE GENOMIC DNA]</scope>
    <source>
        <strain evidence="3 6">LMG 24856</strain>
    </source>
</reference>
<dbReference type="Proteomes" id="UP000290037">
    <property type="component" value="Unassembled WGS sequence"/>
</dbReference>
<dbReference type="EMBL" id="FQXT01000003">
    <property type="protein sequence ID" value="SHI04975.1"/>
    <property type="molecule type" value="Genomic_DNA"/>
</dbReference>
<dbReference type="SMART" id="SM01409">
    <property type="entry name" value="RNA_pol_Rpb6"/>
    <property type="match status" value="1"/>
</dbReference>
<dbReference type="STRING" id="573501.SAMN04487999_1808"/>
<dbReference type="Proteomes" id="UP000184240">
    <property type="component" value="Unassembled WGS sequence"/>
</dbReference>
<protein>
    <submittedName>
        <fullName evidence="4">RNA polymerase Rpb6</fullName>
    </submittedName>
</protein>
<dbReference type="GO" id="GO:0003899">
    <property type="term" value="F:DNA-directed RNA polymerase activity"/>
    <property type="evidence" value="ECO:0007669"/>
    <property type="project" value="InterPro"/>
</dbReference>
<dbReference type="Pfam" id="PF01192">
    <property type="entry name" value="RNA_pol_Rpb6"/>
    <property type="match status" value="1"/>
</dbReference>
<keyword evidence="2" id="KW-0804">Transcription</keyword>
<dbReference type="OrthoDB" id="9429628at2"/>
<evidence type="ECO:0000313" key="5">
    <source>
        <dbReference type="Proteomes" id="UP000184240"/>
    </source>
</evidence>
<dbReference type="GO" id="GO:0003677">
    <property type="term" value="F:DNA binding"/>
    <property type="evidence" value="ECO:0007669"/>
    <property type="project" value="InterPro"/>
</dbReference>
<evidence type="ECO:0000256" key="1">
    <source>
        <dbReference type="ARBA" id="ARBA00022478"/>
    </source>
</evidence>
<accession>A0A1M5XYU0</accession>
<proteinExistence type="predicted"/>
<dbReference type="EMBL" id="QOVN01000002">
    <property type="protein sequence ID" value="RXG30353.1"/>
    <property type="molecule type" value="Genomic_DNA"/>
</dbReference>
<dbReference type="RefSeq" id="WP_072982370.1">
    <property type="nucleotide sequence ID" value="NZ_CAXPJH010000001.1"/>
</dbReference>
<evidence type="ECO:0000256" key="2">
    <source>
        <dbReference type="ARBA" id="ARBA00023163"/>
    </source>
</evidence>
<dbReference type="GO" id="GO:0006351">
    <property type="term" value="P:DNA-templated transcription"/>
    <property type="evidence" value="ECO:0007669"/>
    <property type="project" value="InterPro"/>
</dbReference>
<organism evidence="4 5">
    <name type="scientific">Leeuwenhoekiella palythoae</name>
    <dbReference type="NCBI Taxonomy" id="573501"/>
    <lineage>
        <taxon>Bacteria</taxon>
        <taxon>Pseudomonadati</taxon>
        <taxon>Bacteroidota</taxon>
        <taxon>Flavobacteriia</taxon>
        <taxon>Flavobacteriales</taxon>
        <taxon>Flavobacteriaceae</taxon>
        <taxon>Leeuwenhoekiella</taxon>
    </lineage>
</organism>
<reference evidence="4" key="1">
    <citation type="submission" date="2016-11" db="EMBL/GenBank/DDBJ databases">
        <authorList>
            <person name="Jaros S."/>
            <person name="Januszkiewicz K."/>
            <person name="Wedrychowicz H."/>
        </authorList>
    </citation>
    <scope>NUCLEOTIDE SEQUENCE [LARGE SCALE GENOMIC DNA]</scope>
    <source>
        <strain evidence="4">DSM 19859</strain>
    </source>
</reference>
<evidence type="ECO:0000313" key="4">
    <source>
        <dbReference type="EMBL" id="SHI04975.1"/>
    </source>
</evidence>
<sequence>MDVKNLDAPVNTITHNRSEIDAPTGNIYEAISIIAKRATQINTEIKRELLEKLDEFATYSDSLEEIFENKEQIEVSKFYERLPKPHAMAVQEWLEDKIYFRDTTTKE</sequence>
<evidence type="ECO:0000313" key="3">
    <source>
        <dbReference type="EMBL" id="RXG30353.1"/>
    </source>
</evidence>
<dbReference type="InterPro" id="IPR006110">
    <property type="entry name" value="Pol_omega/Rpo6/RPB6"/>
</dbReference>
<evidence type="ECO:0000313" key="6">
    <source>
        <dbReference type="Proteomes" id="UP000290037"/>
    </source>
</evidence>
<dbReference type="AlphaFoldDB" id="A0A1M5XYU0"/>
<keyword evidence="1" id="KW-0240">DNA-directed RNA polymerase</keyword>